<dbReference type="CDD" id="cd07326">
    <property type="entry name" value="M56_BlaR1_MecR1_like"/>
    <property type="match status" value="1"/>
</dbReference>
<dbReference type="Gene3D" id="3.30.2010.10">
    <property type="entry name" value="Metalloproteases ('zincins'), catalytic domain"/>
    <property type="match status" value="1"/>
</dbReference>
<evidence type="ECO:0000256" key="1">
    <source>
        <dbReference type="ARBA" id="ARBA00022670"/>
    </source>
</evidence>
<keyword evidence="2" id="KW-0479">Metal-binding</keyword>
<organism evidence="9 10">
    <name type="scientific">Georgenia alba</name>
    <dbReference type="NCBI Taxonomy" id="2233858"/>
    <lineage>
        <taxon>Bacteria</taxon>
        <taxon>Bacillati</taxon>
        <taxon>Actinomycetota</taxon>
        <taxon>Actinomycetes</taxon>
        <taxon>Micrococcales</taxon>
        <taxon>Bogoriellaceae</taxon>
        <taxon>Georgenia</taxon>
    </lineage>
</organism>
<feature type="transmembrane region" description="Helical" evidence="7">
    <location>
        <begin position="36"/>
        <end position="56"/>
    </location>
</feature>
<protein>
    <submittedName>
        <fullName evidence="9">M56 family metallopeptidase</fullName>
    </submittedName>
</protein>
<gene>
    <name evidence="9" type="ORF">ACFQQL_01735</name>
</gene>
<keyword evidence="7" id="KW-1133">Transmembrane helix</keyword>
<evidence type="ECO:0000256" key="4">
    <source>
        <dbReference type="ARBA" id="ARBA00022833"/>
    </source>
</evidence>
<comment type="similarity">
    <text evidence="6">Belongs to the peptidase M48 family.</text>
</comment>
<evidence type="ECO:0000256" key="5">
    <source>
        <dbReference type="ARBA" id="ARBA00023049"/>
    </source>
</evidence>
<keyword evidence="7" id="KW-0812">Transmembrane</keyword>
<evidence type="ECO:0000256" key="2">
    <source>
        <dbReference type="ARBA" id="ARBA00022723"/>
    </source>
</evidence>
<feature type="transmembrane region" description="Helical" evidence="7">
    <location>
        <begin position="266"/>
        <end position="288"/>
    </location>
</feature>
<keyword evidence="3 6" id="KW-0378">Hydrolase</keyword>
<keyword evidence="5 6" id="KW-0482">Metalloprotease</keyword>
<accession>A0ABW2Q8A8</accession>
<dbReference type="Pfam" id="PF01435">
    <property type="entry name" value="Peptidase_M48"/>
    <property type="match status" value="1"/>
</dbReference>
<reference evidence="10" key="1">
    <citation type="journal article" date="2019" name="Int. J. Syst. Evol. Microbiol.">
        <title>The Global Catalogue of Microorganisms (GCM) 10K type strain sequencing project: providing services to taxonomists for standard genome sequencing and annotation.</title>
        <authorList>
            <consortium name="The Broad Institute Genomics Platform"/>
            <consortium name="The Broad Institute Genome Sequencing Center for Infectious Disease"/>
            <person name="Wu L."/>
            <person name="Ma J."/>
        </authorList>
    </citation>
    <scope>NUCLEOTIDE SEQUENCE [LARGE SCALE GENOMIC DNA]</scope>
    <source>
        <strain evidence="10">JCM 1490</strain>
    </source>
</reference>
<evidence type="ECO:0000256" key="7">
    <source>
        <dbReference type="SAM" id="Phobius"/>
    </source>
</evidence>
<name>A0ABW2Q8A8_9MICO</name>
<sequence>MTALALTALAVLLSLAAPVLLTRARWLERVPQAAVVVWQSVALAAVLAAVGAALAAPEEVLRALHGGRLVPGPALVVGAATALLLAGIIVVRLAVAAVRLALDTRRRRRRHLEMLDLLEGVARERSRLHVLAARLPLAYCIPGRPGRVVLTDATLDLLAPEEVEAVVAHELAHLRARHDLVIEAFTALHAAFPRLVRSRLALDSVNRLLEMLADDAARRTVDPEALRSALAKLAGTADPKAEIEARLSRLGGPDGPAARHRTALTAAAYGLAGAVLAVPTVAIVGPWLRTAFGALPL</sequence>
<keyword evidence="10" id="KW-1185">Reference proteome</keyword>
<evidence type="ECO:0000256" key="6">
    <source>
        <dbReference type="RuleBase" id="RU003983"/>
    </source>
</evidence>
<dbReference type="PANTHER" id="PTHR34978:SF3">
    <property type="entry name" value="SLR0241 PROTEIN"/>
    <property type="match status" value="1"/>
</dbReference>
<proteinExistence type="inferred from homology"/>
<dbReference type="RefSeq" id="WP_382390633.1">
    <property type="nucleotide sequence ID" value="NZ_JBHTCQ010000001.1"/>
</dbReference>
<keyword evidence="4 6" id="KW-0862">Zinc</keyword>
<dbReference type="PANTHER" id="PTHR34978">
    <property type="entry name" value="POSSIBLE SENSOR-TRANSDUCER PROTEIN BLAR"/>
    <property type="match status" value="1"/>
</dbReference>
<keyword evidence="7" id="KW-0472">Membrane</keyword>
<dbReference type="InterPro" id="IPR052173">
    <property type="entry name" value="Beta-lactam_resp_regulator"/>
</dbReference>
<comment type="caution">
    <text evidence="9">The sequence shown here is derived from an EMBL/GenBank/DDBJ whole genome shotgun (WGS) entry which is preliminary data.</text>
</comment>
<feature type="domain" description="Peptidase M48" evidence="8">
    <location>
        <begin position="128"/>
        <end position="182"/>
    </location>
</feature>
<dbReference type="InterPro" id="IPR001915">
    <property type="entry name" value="Peptidase_M48"/>
</dbReference>
<evidence type="ECO:0000313" key="10">
    <source>
        <dbReference type="Proteomes" id="UP001596455"/>
    </source>
</evidence>
<evidence type="ECO:0000256" key="3">
    <source>
        <dbReference type="ARBA" id="ARBA00022801"/>
    </source>
</evidence>
<comment type="cofactor">
    <cofactor evidence="6">
        <name>Zn(2+)</name>
        <dbReference type="ChEBI" id="CHEBI:29105"/>
    </cofactor>
    <text evidence="6">Binds 1 zinc ion per subunit.</text>
</comment>
<feature type="transmembrane region" description="Helical" evidence="7">
    <location>
        <begin position="76"/>
        <end position="102"/>
    </location>
</feature>
<keyword evidence="1 6" id="KW-0645">Protease</keyword>
<evidence type="ECO:0000259" key="8">
    <source>
        <dbReference type="Pfam" id="PF01435"/>
    </source>
</evidence>
<evidence type="ECO:0000313" key="9">
    <source>
        <dbReference type="EMBL" id="MFC7403815.1"/>
    </source>
</evidence>
<dbReference type="EMBL" id="JBHTCQ010000001">
    <property type="protein sequence ID" value="MFC7403815.1"/>
    <property type="molecule type" value="Genomic_DNA"/>
</dbReference>
<feature type="transmembrane region" description="Helical" evidence="7">
    <location>
        <begin position="6"/>
        <end position="24"/>
    </location>
</feature>
<dbReference type="Proteomes" id="UP001596455">
    <property type="component" value="Unassembled WGS sequence"/>
</dbReference>